<dbReference type="PANTHER" id="PTHR11439:SF484">
    <property type="entry name" value="REVERSE TRANSCRIPTASE TY1_COPIA-TYPE DOMAIN-CONTAINING PROTEIN"/>
    <property type="match status" value="1"/>
</dbReference>
<proteinExistence type="predicted"/>
<name>A0A3Q7G0H5_SOLLC</name>
<dbReference type="AlphaFoldDB" id="A0A3Q7G0H5"/>
<dbReference type="EnsemblPlants" id="Solyc04g049013.1.1">
    <property type="protein sequence ID" value="Solyc04g049013.1.1"/>
    <property type="gene ID" value="Solyc04g049013.1"/>
</dbReference>
<dbReference type="CDD" id="cd09272">
    <property type="entry name" value="RNase_HI_RT_Ty1"/>
    <property type="match status" value="1"/>
</dbReference>
<dbReference type="Gramene" id="Solyc04g049013.1.1">
    <property type="protein sequence ID" value="Solyc04g049013.1.1"/>
    <property type="gene ID" value="Solyc04g049013.1"/>
</dbReference>
<organism evidence="1">
    <name type="scientific">Solanum lycopersicum</name>
    <name type="common">Tomato</name>
    <name type="synonym">Lycopersicon esculentum</name>
    <dbReference type="NCBI Taxonomy" id="4081"/>
    <lineage>
        <taxon>Eukaryota</taxon>
        <taxon>Viridiplantae</taxon>
        <taxon>Streptophyta</taxon>
        <taxon>Embryophyta</taxon>
        <taxon>Tracheophyta</taxon>
        <taxon>Spermatophyta</taxon>
        <taxon>Magnoliopsida</taxon>
        <taxon>eudicotyledons</taxon>
        <taxon>Gunneridae</taxon>
        <taxon>Pentapetalae</taxon>
        <taxon>asterids</taxon>
        <taxon>lamiids</taxon>
        <taxon>Solanales</taxon>
        <taxon>Solanaceae</taxon>
        <taxon>Solanoideae</taxon>
        <taxon>Solaneae</taxon>
        <taxon>Solanum</taxon>
        <taxon>Solanum subgen. Lycopersicon</taxon>
    </lineage>
</organism>
<sequence>MDSTTSCGISRRAKPSHPHRKPVLHVLSRAVGRIFAGELSDPRSSAPIDTLIDSNVELLPRQGEPLSNLESHWEVVVHILRYIKLALDKGLLFEDRGHEHIIGYTDVDWAGSASDRRSTFGYCVLVGGNLVSWKRKKQNVVARSSTESEY</sequence>
<dbReference type="Proteomes" id="UP000004994">
    <property type="component" value="Chromosome 4"/>
</dbReference>
<reference evidence="1" key="2">
    <citation type="submission" date="2019-01" db="UniProtKB">
        <authorList>
            <consortium name="EnsemblPlants"/>
        </authorList>
    </citation>
    <scope>IDENTIFICATION</scope>
    <source>
        <strain evidence="1">cv. Heinz 1706</strain>
    </source>
</reference>
<evidence type="ECO:0008006" key="3">
    <source>
        <dbReference type="Google" id="ProtNLM"/>
    </source>
</evidence>
<dbReference type="PANTHER" id="PTHR11439">
    <property type="entry name" value="GAG-POL-RELATED RETROTRANSPOSON"/>
    <property type="match status" value="1"/>
</dbReference>
<keyword evidence="2" id="KW-1185">Reference proteome</keyword>
<dbReference type="STRING" id="4081.A0A3Q7G0H5"/>
<dbReference type="InParanoid" id="A0A3Q7G0H5"/>
<reference evidence="1" key="1">
    <citation type="journal article" date="2012" name="Nature">
        <title>The tomato genome sequence provides insights into fleshy fruit evolution.</title>
        <authorList>
            <consortium name="Tomato Genome Consortium"/>
        </authorList>
    </citation>
    <scope>NUCLEOTIDE SEQUENCE [LARGE SCALE GENOMIC DNA]</scope>
    <source>
        <strain evidence="1">cv. Heinz 1706</strain>
    </source>
</reference>
<evidence type="ECO:0000313" key="2">
    <source>
        <dbReference type="Proteomes" id="UP000004994"/>
    </source>
</evidence>
<accession>A0A3Q7G0H5</accession>
<evidence type="ECO:0000313" key="1">
    <source>
        <dbReference type="EnsemblPlants" id="Solyc04g049013.1.1"/>
    </source>
</evidence>
<protein>
    <recommendedName>
        <fullName evidence="3">Mitochondrial protein</fullName>
    </recommendedName>
</protein>